<protein>
    <submittedName>
        <fullName evidence="1">Uncharacterized protein</fullName>
    </submittedName>
</protein>
<dbReference type="Proteomes" id="UP000297229">
    <property type="component" value="Unassembled WGS sequence"/>
</dbReference>
<proteinExistence type="predicted"/>
<comment type="caution">
    <text evidence="1">The sequence shown here is derived from an EMBL/GenBank/DDBJ whole genome shotgun (WGS) entry which is preliminary data.</text>
</comment>
<keyword evidence="2" id="KW-1185">Reference proteome</keyword>
<name>A0A4Z1JK04_9HELO</name>
<accession>A0A4Z1JK04</accession>
<evidence type="ECO:0000313" key="1">
    <source>
        <dbReference type="EMBL" id="TGO73898.1"/>
    </source>
</evidence>
<dbReference type="EMBL" id="PQXM01000320">
    <property type="protein sequence ID" value="TGO73898.1"/>
    <property type="molecule type" value="Genomic_DNA"/>
</dbReference>
<sequence length="84" mass="9810">MSSSQMETMLGDIDQSIIDNYHQRTLEMTGENEDLGIALNELSSVKQHVQYTQGSTIMFVHISKYPMIVVRRRNELLTYFLIWI</sequence>
<reference evidence="1 2" key="1">
    <citation type="submission" date="2017-12" db="EMBL/GenBank/DDBJ databases">
        <title>Comparative genomics of Botrytis spp.</title>
        <authorList>
            <person name="Valero-Jimenez C.A."/>
            <person name="Tapia P."/>
            <person name="Veloso J."/>
            <person name="Silva-Moreno E."/>
            <person name="Staats M."/>
            <person name="Valdes J.H."/>
            <person name="Van Kan J.A.L."/>
        </authorList>
    </citation>
    <scope>NUCLEOTIDE SEQUENCE [LARGE SCALE GENOMIC DNA]</scope>
    <source>
        <strain evidence="1 2">Be9601</strain>
    </source>
</reference>
<organism evidence="1 2">
    <name type="scientific">Botrytis elliptica</name>
    <dbReference type="NCBI Taxonomy" id="278938"/>
    <lineage>
        <taxon>Eukaryota</taxon>
        <taxon>Fungi</taxon>
        <taxon>Dikarya</taxon>
        <taxon>Ascomycota</taxon>
        <taxon>Pezizomycotina</taxon>
        <taxon>Leotiomycetes</taxon>
        <taxon>Helotiales</taxon>
        <taxon>Sclerotiniaceae</taxon>
        <taxon>Botrytis</taxon>
    </lineage>
</organism>
<dbReference type="AlphaFoldDB" id="A0A4Z1JK04"/>
<gene>
    <name evidence="1" type="ORF">BELL_0322g00020</name>
</gene>
<evidence type="ECO:0000313" key="2">
    <source>
        <dbReference type="Proteomes" id="UP000297229"/>
    </source>
</evidence>